<dbReference type="InterPro" id="IPR036322">
    <property type="entry name" value="WD40_repeat_dom_sf"/>
</dbReference>
<evidence type="ECO:0000256" key="5">
    <source>
        <dbReference type="SAM" id="MobiDB-lite"/>
    </source>
</evidence>
<feature type="region of interest" description="Disordered" evidence="5">
    <location>
        <begin position="1"/>
        <end position="33"/>
    </location>
</feature>
<dbReference type="GO" id="GO:0034045">
    <property type="term" value="C:phagophore assembly site membrane"/>
    <property type="evidence" value="ECO:0007669"/>
    <property type="project" value="UniProtKB-SubCell"/>
</dbReference>
<keyword evidence="3" id="KW-0677">Repeat</keyword>
<keyword evidence="7" id="KW-1185">Reference proteome</keyword>
<comment type="caution">
    <text evidence="6">The sequence shown here is derived from an EMBL/GenBank/DDBJ whole genome shotgun (WGS) entry which is preliminary data.</text>
</comment>
<dbReference type="PANTHER" id="PTHR11227">
    <property type="entry name" value="WD-REPEAT PROTEIN INTERACTING WITH PHOSPHOINOSIDES WIPI -RELATED"/>
    <property type="match status" value="1"/>
</dbReference>
<organism evidence="6 7">
    <name type="scientific">Cephalotus follicularis</name>
    <name type="common">Albany pitcher plant</name>
    <dbReference type="NCBI Taxonomy" id="3775"/>
    <lineage>
        <taxon>Eukaryota</taxon>
        <taxon>Viridiplantae</taxon>
        <taxon>Streptophyta</taxon>
        <taxon>Embryophyta</taxon>
        <taxon>Tracheophyta</taxon>
        <taxon>Spermatophyta</taxon>
        <taxon>Magnoliopsida</taxon>
        <taxon>eudicotyledons</taxon>
        <taxon>Gunneridae</taxon>
        <taxon>Pentapetalae</taxon>
        <taxon>rosids</taxon>
        <taxon>fabids</taxon>
        <taxon>Oxalidales</taxon>
        <taxon>Cephalotaceae</taxon>
        <taxon>Cephalotus</taxon>
    </lineage>
</organism>
<accession>A0A1Q3D3Y6</accession>
<evidence type="ECO:0000256" key="1">
    <source>
        <dbReference type="ARBA" id="ARBA00004623"/>
    </source>
</evidence>
<gene>
    <name evidence="6" type="ORF">CFOL_v3_30404</name>
</gene>
<sequence>MTPPSLSSQNPNTNPSSRRVSPESESDQAPVRPNPNNGVYFLSFNQDHGCFAAGLEQGFRVFDADPYKPMFRREFESPGGIGTVAMLFRYNQIALVGGGPRPVYPKNKVMIWDDHASRCISELTFRSEVRSVKLRRDRIFVALQHKVYGYNFADFRVMEQVETAANPRGLLEVSHSVGPMVMVCPGLHKGQVRVHHLHGSKLVSAHDSKIVALALTQDGSFMATASSKGTLIRIFNTRDASLLQEVRRGAERAYIYSIAFSSTAQWLAVSSDKGTVHVFGLKIDSGLFGNDRSHVASEANFSKSSAISSLSIFKGVLPRYFSSEWSLAQFRLPEGLEHYVAFGRQKNTVLIAAMDGSFYQCLFDPVNGGEMTQLGYHNFLKPEETF</sequence>
<evidence type="ECO:0000313" key="7">
    <source>
        <dbReference type="Proteomes" id="UP000187406"/>
    </source>
</evidence>
<evidence type="ECO:0000313" key="6">
    <source>
        <dbReference type="EMBL" id="GAV86978.1"/>
    </source>
</evidence>
<dbReference type="AlphaFoldDB" id="A0A1Q3D3Y6"/>
<proteinExistence type="inferred from homology"/>
<dbReference type="InterPro" id="IPR015943">
    <property type="entry name" value="WD40/YVTN_repeat-like_dom_sf"/>
</dbReference>
<evidence type="ECO:0000256" key="3">
    <source>
        <dbReference type="ARBA" id="ARBA00022737"/>
    </source>
</evidence>
<reference evidence="7" key="1">
    <citation type="submission" date="2016-04" db="EMBL/GenBank/DDBJ databases">
        <title>Cephalotus genome sequencing.</title>
        <authorList>
            <person name="Fukushima K."/>
            <person name="Hasebe M."/>
            <person name="Fang X."/>
        </authorList>
    </citation>
    <scope>NUCLEOTIDE SEQUENCE [LARGE SCALE GENOMIC DNA]</scope>
    <source>
        <strain evidence="7">cv. St1</strain>
    </source>
</reference>
<dbReference type="InParanoid" id="A0A1Q3D3Y6"/>
<dbReference type="Proteomes" id="UP000187406">
    <property type="component" value="Unassembled WGS sequence"/>
</dbReference>
<dbReference type="Gene3D" id="2.130.10.10">
    <property type="entry name" value="YVTN repeat-like/Quinoprotein amine dehydrogenase"/>
    <property type="match status" value="1"/>
</dbReference>
<dbReference type="SUPFAM" id="SSF50978">
    <property type="entry name" value="WD40 repeat-like"/>
    <property type="match status" value="1"/>
</dbReference>
<comment type="subcellular location">
    <subcellularLocation>
        <location evidence="1">Preautophagosomal structure membrane</location>
        <topology evidence="1">Peripheral membrane protein</topology>
    </subcellularLocation>
</comment>
<dbReference type="OrthoDB" id="1667587at2759"/>
<dbReference type="EMBL" id="BDDD01004118">
    <property type="protein sequence ID" value="GAV86978.1"/>
    <property type="molecule type" value="Genomic_DNA"/>
</dbReference>
<evidence type="ECO:0000256" key="4">
    <source>
        <dbReference type="ARBA" id="ARBA00025740"/>
    </source>
</evidence>
<dbReference type="Pfam" id="PF21032">
    <property type="entry name" value="PROPPIN"/>
    <property type="match status" value="1"/>
</dbReference>
<dbReference type="InterPro" id="IPR048720">
    <property type="entry name" value="PROPPIN"/>
</dbReference>
<dbReference type="STRING" id="3775.A0A1Q3D3Y6"/>
<keyword evidence="2" id="KW-0853">WD repeat</keyword>
<protein>
    <submittedName>
        <fullName evidence="6">WD40 domain-containing protein</fullName>
    </submittedName>
</protein>
<dbReference type="SMART" id="SM00320">
    <property type="entry name" value="WD40"/>
    <property type="match status" value="3"/>
</dbReference>
<name>A0A1Q3D3Y6_CEPFO</name>
<dbReference type="InterPro" id="IPR001680">
    <property type="entry name" value="WD40_rpt"/>
</dbReference>
<feature type="compositionally biased region" description="Polar residues" evidence="5">
    <location>
        <begin position="1"/>
        <end position="14"/>
    </location>
</feature>
<comment type="similarity">
    <text evidence="4">Belongs to the WD repeat PROPPIN family.</text>
</comment>
<evidence type="ECO:0000256" key="2">
    <source>
        <dbReference type="ARBA" id="ARBA00022574"/>
    </source>
</evidence>